<name>A0A4Y2LVS6_ARAVE</name>
<dbReference type="AlphaFoldDB" id="A0A4Y2LVS6"/>
<evidence type="ECO:0000313" key="1">
    <source>
        <dbReference type="EMBL" id="GBN18918.1"/>
    </source>
</evidence>
<reference evidence="1 2" key="1">
    <citation type="journal article" date="2019" name="Sci. Rep.">
        <title>Orb-weaving spider Araneus ventricosus genome elucidates the spidroin gene catalogue.</title>
        <authorList>
            <person name="Kono N."/>
            <person name="Nakamura H."/>
            <person name="Ohtoshi R."/>
            <person name="Moran D.A.P."/>
            <person name="Shinohara A."/>
            <person name="Yoshida Y."/>
            <person name="Fujiwara M."/>
            <person name="Mori M."/>
            <person name="Tomita M."/>
            <person name="Arakawa K."/>
        </authorList>
    </citation>
    <scope>NUCLEOTIDE SEQUENCE [LARGE SCALE GENOMIC DNA]</scope>
</reference>
<sequence>MCTTTLIQGSPCALFPMDRWTTYRKQGDMCEVNHVSVPGAGHALPSTCAHPTDRQPFGFGVRVYTVTLMFNRNTNVVGIVFVGKTGLSYSR</sequence>
<keyword evidence="2" id="KW-1185">Reference proteome</keyword>
<evidence type="ECO:0000313" key="2">
    <source>
        <dbReference type="Proteomes" id="UP000499080"/>
    </source>
</evidence>
<dbReference type="EMBL" id="BGPR01006424">
    <property type="protein sequence ID" value="GBN18918.1"/>
    <property type="molecule type" value="Genomic_DNA"/>
</dbReference>
<proteinExistence type="predicted"/>
<accession>A0A4Y2LVS6</accession>
<dbReference type="Proteomes" id="UP000499080">
    <property type="component" value="Unassembled WGS sequence"/>
</dbReference>
<protein>
    <submittedName>
        <fullName evidence="1">Uncharacterized protein</fullName>
    </submittedName>
</protein>
<comment type="caution">
    <text evidence="1">The sequence shown here is derived from an EMBL/GenBank/DDBJ whole genome shotgun (WGS) entry which is preliminary data.</text>
</comment>
<gene>
    <name evidence="1" type="ORF">AVEN_103329_1</name>
</gene>
<organism evidence="1 2">
    <name type="scientific">Araneus ventricosus</name>
    <name type="common">Orbweaver spider</name>
    <name type="synonym">Epeira ventricosa</name>
    <dbReference type="NCBI Taxonomy" id="182803"/>
    <lineage>
        <taxon>Eukaryota</taxon>
        <taxon>Metazoa</taxon>
        <taxon>Ecdysozoa</taxon>
        <taxon>Arthropoda</taxon>
        <taxon>Chelicerata</taxon>
        <taxon>Arachnida</taxon>
        <taxon>Araneae</taxon>
        <taxon>Araneomorphae</taxon>
        <taxon>Entelegynae</taxon>
        <taxon>Araneoidea</taxon>
        <taxon>Araneidae</taxon>
        <taxon>Araneus</taxon>
    </lineage>
</organism>